<protein>
    <submittedName>
        <fullName evidence="2">Uncharacterized protein</fullName>
    </submittedName>
</protein>
<reference evidence="2 3" key="1">
    <citation type="submission" date="2014-04" db="EMBL/GenBank/DDBJ databases">
        <authorList>
            <consortium name="DOE Joint Genome Institute"/>
            <person name="Kuo A."/>
            <person name="Kohler A."/>
            <person name="Costa M.D."/>
            <person name="Nagy L.G."/>
            <person name="Floudas D."/>
            <person name="Copeland A."/>
            <person name="Barry K.W."/>
            <person name="Cichocki N."/>
            <person name="Veneault-Fourrey C."/>
            <person name="LaButti K."/>
            <person name="Lindquist E.A."/>
            <person name="Lipzen A."/>
            <person name="Lundell T."/>
            <person name="Morin E."/>
            <person name="Murat C."/>
            <person name="Sun H."/>
            <person name="Tunlid A."/>
            <person name="Henrissat B."/>
            <person name="Grigoriev I.V."/>
            <person name="Hibbett D.S."/>
            <person name="Martin F."/>
            <person name="Nordberg H.P."/>
            <person name="Cantor M.N."/>
            <person name="Hua S.X."/>
        </authorList>
    </citation>
    <scope>NUCLEOTIDE SEQUENCE [LARGE SCALE GENOMIC DNA]</scope>
    <source>
        <strain evidence="2 3">441</strain>
    </source>
</reference>
<dbReference type="STRING" id="765257.A0A0C9ZZ96"/>
<dbReference type="Proteomes" id="UP000054018">
    <property type="component" value="Unassembled WGS sequence"/>
</dbReference>
<dbReference type="HOGENOM" id="CLU_039751_0_0_1"/>
<feature type="region of interest" description="Disordered" evidence="1">
    <location>
        <begin position="1"/>
        <end position="44"/>
    </location>
</feature>
<proteinExistence type="predicted"/>
<gene>
    <name evidence="2" type="ORF">PISMIDRAFT_22969</name>
</gene>
<reference evidence="3" key="2">
    <citation type="submission" date="2015-01" db="EMBL/GenBank/DDBJ databases">
        <title>Evolutionary Origins and Diversification of the Mycorrhizal Mutualists.</title>
        <authorList>
            <consortium name="DOE Joint Genome Institute"/>
            <consortium name="Mycorrhizal Genomics Consortium"/>
            <person name="Kohler A."/>
            <person name="Kuo A."/>
            <person name="Nagy L.G."/>
            <person name="Floudas D."/>
            <person name="Copeland A."/>
            <person name="Barry K.W."/>
            <person name="Cichocki N."/>
            <person name="Veneault-Fourrey C."/>
            <person name="LaButti K."/>
            <person name="Lindquist E.A."/>
            <person name="Lipzen A."/>
            <person name="Lundell T."/>
            <person name="Morin E."/>
            <person name="Murat C."/>
            <person name="Riley R."/>
            <person name="Ohm R."/>
            <person name="Sun H."/>
            <person name="Tunlid A."/>
            <person name="Henrissat B."/>
            <person name="Grigoriev I.V."/>
            <person name="Hibbett D.S."/>
            <person name="Martin F."/>
        </authorList>
    </citation>
    <scope>NUCLEOTIDE SEQUENCE [LARGE SCALE GENOMIC DNA]</scope>
    <source>
        <strain evidence="3">441</strain>
    </source>
</reference>
<accession>A0A0C9ZZ96</accession>
<keyword evidence="3" id="KW-1185">Reference proteome</keyword>
<dbReference type="EMBL" id="KN833711">
    <property type="protein sequence ID" value="KIK25088.1"/>
    <property type="molecule type" value="Genomic_DNA"/>
</dbReference>
<name>A0A0C9ZZ96_9AGAM</name>
<evidence type="ECO:0000313" key="2">
    <source>
        <dbReference type="EMBL" id="KIK25088.1"/>
    </source>
</evidence>
<sequence>MASTTFTPASTQPLPVLLNSDTPSTPATALPPLPPNSSSYTAVAATSPSSVSSHVFPPNLEVTPTPPGGFPIPQIGCSVWKNINRMVRASWMIKPGPKVWARVWKARYEDDHQPTLTKIQTLVEKIAGRGVATTLHSLANFLGRQVVVSTPDVTCFFLPFDPPLPTYLCTLENFALPCTTEANNAIVEVVKATLLCDCEGISFIEEQLENPGTGAAEQAIKSIYASSFTIALNPTKKKPFGTFTVTAPPDLSLPDFFT</sequence>
<dbReference type="OrthoDB" id="2665632at2759"/>
<feature type="compositionally biased region" description="Polar residues" evidence="1">
    <location>
        <begin position="1"/>
        <end position="13"/>
    </location>
</feature>
<organism evidence="2 3">
    <name type="scientific">Pisolithus microcarpus 441</name>
    <dbReference type="NCBI Taxonomy" id="765257"/>
    <lineage>
        <taxon>Eukaryota</taxon>
        <taxon>Fungi</taxon>
        <taxon>Dikarya</taxon>
        <taxon>Basidiomycota</taxon>
        <taxon>Agaricomycotina</taxon>
        <taxon>Agaricomycetes</taxon>
        <taxon>Agaricomycetidae</taxon>
        <taxon>Boletales</taxon>
        <taxon>Sclerodermatineae</taxon>
        <taxon>Pisolithaceae</taxon>
        <taxon>Pisolithus</taxon>
    </lineage>
</organism>
<dbReference type="AlphaFoldDB" id="A0A0C9ZZ96"/>
<evidence type="ECO:0000256" key="1">
    <source>
        <dbReference type="SAM" id="MobiDB-lite"/>
    </source>
</evidence>
<evidence type="ECO:0000313" key="3">
    <source>
        <dbReference type="Proteomes" id="UP000054018"/>
    </source>
</evidence>